<name>A9JX67_PHANO</name>
<evidence type="ECO:0000256" key="1">
    <source>
        <dbReference type="SAM" id="SignalP"/>
    </source>
</evidence>
<evidence type="ECO:0000313" key="3">
    <source>
        <dbReference type="Proteomes" id="UP000001055"/>
    </source>
</evidence>
<reference evidence="3" key="1">
    <citation type="journal article" date="2007" name="Plant Cell">
        <title>Dothideomycete-plant interactions illuminated by genome sequencing and EST analysis of the wheat pathogen Stagonospora nodorum.</title>
        <authorList>
            <person name="Hane J.K."/>
            <person name="Lowe R.G."/>
            <person name="Solomon P.S."/>
            <person name="Tan K.C."/>
            <person name="Schoch C.L."/>
            <person name="Spatafora J.W."/>
            <person name="Crous P.W."/>
            <person name="Kodira C."/>
            <person name="Birren B.W."/>
            <person name="Galagan J.E."/>
            <person name="Torriani S.F."/>
            <person name="McDonald B.A."/>
            <person name="Oliver R.P."/>
        </authorList>
    </citation>
    <scope>NUCLEOTIDE SEQUENCE [LARGE SCALE GENOMIC DNA]</scope>
    <source>
        <strain evidence="3">SN15 / ATCC MYA-4574 / FGSC 10173</strain>
    </source>
</reference>
<feature type="signal peptide" evidence="1">
    <location>
        <begin position="1"/>
        <end position="18"/>
    </location>
</feature>
<dbReference type="EMBL" id="CH445333">
    <property type="protein sequence ID" value="EDP89926.1"/>
    <property type="molecule type" value="Genomic_DNA"/>
</dbReference>
<dbReference type="KEGG" id="pno:SNOG_20070"/>
<feature type="chain" id="PRO_5002740129" description="Secreted protein" evidence="1">
    <location>
        <begin position="19"/>
        <end position="186"/>
    </location>
</feature>
<keyword evidence="1" id="KW-0732">Signal</keyword>
<protein>
    <recommendedName>
        <fullName evidence="4">Secreted protein</fullName>
    </recommendedName>
</protein>
<dbReference type="Proteomes" id="UP000001055">
    <property type="component" value="Unassembled WGS sequence"/>
</dbReference>
<proteinExistence type="predicted"/>
<organism evidence="2 3">
    <name type="scientific">Phaeosphaeria nodorum (strain SN15 / ATCC MYA-4574 / FGSC 10173)</name>
    <name type="common">Glume blotch fungus</name>
    <name type="synonym">Parastagonospora nodorum</name>
    <dbReference type="NCBI Taxonomy" id="321614"/>
    <lineage>
        <taxon>Eukaryota</taxon>
        <taxon>Fungi</taxon>
        <taxon>Dikarya</taxon>
        <taxon>Ascomycota</taxon>
        <taxon>Pezizomycotina</taxon>
        <taxon>Dothideomycetes</taxon>
        <taxon>Pleosporomycetidae</taxon>
        <taxon>Pleosporales</taxon>
        <taxon>Pleosporineae</taxon>
        <taxon>Phaeosphaeriaceae</taxon>
        <taxon>Parastagonospora</taxon>
    </lineage>
</organism>
<dbReference type="RefSeq" id="XP_001796787.1">
    <property type="nucleotide sequence ID" value="XM_001796735.1"/>
</dbReference>
<dbReference type="InParanoid" id="A9JX67"/>
<evidence type="ECO:0008006" key="4">
    <source>
        <dbReference type="Google" id="ProtNLM"/>
    </source>
</evidence>
<dbReference type="HOGENOM" id="CLU_1454909_0_0_1"/>
<evidence type="ECO:0000313" key="2">
    <source>
        <dbReference type="EMBL" id="EDP89926.1"/>
    </source>
</evidence>
<accession>A9JX67</accession>
<dbReference type="GeneID" id="5973666"/>
<dbReference type="AlphaFoldDB" id="A9JX67"/>
<gene>
    <name evidence="2" type="ORF">SNOG_20070</name>
</gene>
<sequence length="186" mass="20789">MLLTLFKLFLLVVRRSFALNFCHLPCSDSVPSSLSLSSRWLSKLPRGYSASLPRSTLSMFLLCPSSWQGRAGNSFCLPRRINCRVFHAAMFAIGPSLELLWVVAFFQGQCSRCDSSRLRRSDSIGQAAGSSDHRLQVICATPRVLTSRRGRMRRQPYLRARTGELPNRTSSMACAARCLLCLAQGR</sequence>